<dbReference type="RefSeq" id="WP_160558722.1">
    <property type="nucleotide sequence ID" value="NZ_QZDT01000003.1"/>
</dbReference>
<dbReference type="EMBL" id="QZDT01000003">
    <property type="protein sequence ID" value="NBJ91633.1"/>
    <property type="molecule type" value="Genomic_DNA"/>
</dbReference>
<comment type="caution">
    <text evidence="2">The sequence shown here is derived from an EMBL/GenBank/DDBJ whole genome shotgun (WGS) entry which is preliminary data.</text>
</comment>
<keyword evidence="3" id="KW-1185">Reference proteome</keyword>
<dbReference type="InterPro" id="IPR010982">
    <property type="entry name" value="Lambda_DNA-bd_dom_sf"/>
</dbReference>
<dbReference type="InterPro" id="IPR001387">
    <property type="entry name" value="Cro/C1-type_HTH"/>
</dbReference>
<accession>A0A9X5BDI3</accession>
<organism evidence="2 3">
    <name type="scientific">Parablautia muri</name>
    <dbReference type="NCBI Taxonomy" id="2320879"/>
    <lineage>
        <taxon>Bacteria</taxon>
        <taxon>Bacillati</taxon>
        <taxon>Bacillota</taxon>
        <taxon>Clostridia</taxon>
        <taxon>Lachnospirales</taxon>
        <taxon>Lachnospiraceae</taxon>
        <taxon>Parablautia</taxon>
    </lineage>
</organism>
<sequence length="204" mass="24208">MTKTNFKILKENIRRLMEENNVTQEKLGEIIDMSQSNVNKCLNPKDVSRCFSFKQICKIADYFEQSIDELAGRSQTAPSPSPKSICDFFMKLISHYSIVHFDHEVTERVEVCYSIDDEHFEDKKVKYDAFYFPNYIYAPPYFDEFRLEELNNEVRVDGNELHDNIKINQFLQKFIDAFEKRDSGVYDEETYNILVEAYQKILNK</sequence>
<dbReference type="GO" id="GO:0003677">
    <property type="term" value="F:DNA binding"/>
    <property type="evidence" value="ECO:0007669"/>
    <property type="project" value="InterPro"/>
</dbReference>
<protein>
    <submittedName>
        <fullName evidence="2">XRE family transcriptional regulator</fullName>
    </submittedName>
</protein>
<name>A0A9X5BDI3_9FIRM</name>
<dbReference type="SMART" id="SM00530">
    <property type="entry name" value="HTH_XRE"/>
    <property type="match status" value="1"/>
</dbReference>
<proteinExistence type="predicted"/>
<dbReference type="CDD" id="cd00093">
    <property type="entry name" value="HTH_XRE"/>
    <property type="match status" value="1"/>
</dbReference>
<evidence type="ECO:0000259" key="1">
    <source>
        <dbReference type="PROSITE" id="PS50943"/>
    </source>
</evidence>
<dbReference type="SUPFAM" id="SSF47413">
    <property type="entry name" value="lambda repressor-like DNA-binding domains"/>
    <property type="match status" value="1"/>
</dbReference>
<dbReference type="Gene3D" id="1.10.260.40">
    <property type="entry name" value="lambda repressor-like DNA-binding domains"/>
    <property type="match status" value="1"/>
</dbReference>
<gene>
    <name evidence="2" type="ORF">D5281_03260</name>
</gene>
<dbReference type="AlphaFoldDB" id="A0A9X5BDI3"/>
<dbReference type="PROSITE" id="PS50943">
    <property type="entry name" value="HTH_CROC1"/>
    <property type="match status" value="1"/>
</dbReference>
<evidence type="ECO:0000313" key="2">
    <source>
        <dbReference type="EMBL" id="NBJ91633.1"/>
    </source>
</evidence>
<feature type="domain" description="HTH cro/C1-type" evidence="1">
    <location>
        <begin position="13"/>
        <end position="70"/>
    </location>
</feature>
<dbReference type="Pfam" id="PF13443">
    <property type="entry name" value="HTH_26"/>
    <property type="match status" value="1"/>
</dbReference>
<dbReference type="Proteomes" id="UP001154420">
    <property type="component" value="Unassembled WGS sequence"/>
</dbReference>
<evidence type="ECO:0000313" key="3">
    <source>
        <dbReference type="Proteomes" id="UP001154420"/>
    </source>
</evidence>
<dbReference type="OrthoDB" id="9805856at2"/>
<reference evidence="2" key="1">
    <citation type="submission" date="2018-09" db="EMBL/GenBank/DDBJ databases">
        <title>Murine metabolic-syndrome-specific gut microbial biobank.</title>
        <authorList>
            <person name="Liu C."/>
        </authorList>
    </citation>
    <scope>NUCLEOTIDE SEQUENCE</scope>
    <source>
        <strain evidence="2">D42-62</strain>
    </source>
</reference>